<dbReference type="AlphaFoldDB" id="K1T9M7"/>
<gene>
    <name evidence="2" type="ORF">LEA_09874</name>
</gene>
<dbReference type="PROSITE" id="PS51257">
    <property type="entry name" value="PROKAR_LIPOPROTEIN"/>
    <property type="match status" value="1"/>
</dbReference>
<feature type="coiled-coil region" evidence="1">
    <location>
        <begin position="90"/>
        <end position="145"/>
    </location>
</feature>
<protein>
    <recommendedName>
        <fullName evidence="3">Lipoprotein</fullName>
    </recommendedName>
</protein>
<name>K1T9M7_9ZZZZ</name>
<organism evidence="2">
    <name type="scientific">human gut metagenome</name>
    <dbReference type="NCBI Taxonomy" id="408170"/>
    <lineage>
        <taxon>unclassified sequences</taxon>
        <taxon>metagenomes</taxon>
        <taxon>organismal metagenomes</taxon>
    </lineage>
</organism>
<keyword evidence="1" id="KW-0175">Coiled coil</keyword>
<evidence type="ECO:0008006" key="3">
    <source>
        <dbReference type="Google" id="ProtNLM"/>
    </source>
</evidence>
<evidence type="ECO:0000313" key="2">
    <source>
        <dbReference type="EMBL" id="EKC66318.1"/>
    </source>
</evidence>
<proteinExistence type="predicted"/>
<accession>K1T9M7</accession>
<sequence>MKTFRLILALAAVALTAVSCVEKSGKYQTLLAQRDSLLTVEQKYDQTLEILNEIETGFQSIREVEDRVMTQISDIENKPLDKKQQMVSQINQIKGILLQNKERIAELEAQFAQSGRKNASLAGTIKRLQEEMTRKVAQIESLQTELSQKNIEIEELA</sequence>
<feature type="non-terminal residue" evidence="2">
    <location>
        <position position="157"/>
    </location>
</feature>
<reference evidence="2" key="1">
    <citation type="journal article" date="2013" name="Environ. Microbiol.">
        <title>Microbiota from the distal guts of lean and obese adolescents exhibit partial functional redundancy besides clear differences in community structure.</title>
        <authorList>
            <person name="Ferrer M."/>
            <person name="Ruiz A."/>
            <person name="Lanza F."/>
            <person name="Haange S.B."/>
            <person name="Oberbach A."/>
            <person name="Till H."/>
            <person name="Bargiela R."/>
            <person name="Campoy C."/>
            <person name="Segura M.T."/>
            <person name="Richter M."/>
            <person name="von Bergen M."/>
            <person name="Seifert J."/>
            <person name="Suarez A."/>
        </authorList>
    </citation>
    <scope>NUCLEOTIDE SEQUENCE</scope>
</reference>
<comment type="caution">
    <text evidence="2">The sequence shown here is derived from an EMBL/GenBank/DDBJ whole genome shotgun (WGS) entry which is preliminary data.</text>
</comment>
<dbReference type="EMBL" id="AJWY01006629">
    <property type="protein sequence ID" value="EKC66318.1"/>
    <property type="molecule type" value="Genomic_DNA"/>
</dbReference>
<evidence type="ECO:0000256" key="1">
    <source>
        <dbReference type="SAM" id="Coils"/>
    </source>
</evidence>